<dbReference type="InterPro" id="IPR054416">
    <property type="entry name" value="GST_UstS-like_C"/>
</dbReference>
<dbReference type="Gene3D" id="3.40.30.10">
    <property type="entry name" value="Glutaredoxin"/>
    <property type="match status" value="1"/>
</dbReference>
<evidence type="ECO:0000313" key="2">
    <source>
        <dbReference type="EMBL" id="GHC68733.1"/>
    </source>
</evidence>
<comment type="caution">
    <text evidence="2">The sequence shown here is derived from an EMBL/GenBank/DDBJ whole genome shotgun (WGS) entry which is preliminary data.</text>
</comment>
<accession>A0A8J3DLT3</accession>
<dbReference type="Proteomes" id="UP000641137">
    <property type="component" value="Unassembled WGS sequence"/>
</dbReference>
<gene>
    <name evidence="2" type="ORF">GCM10010136_13760</name>
</gene>
<dbReference type="AlphaFoldDB" id="A0A8J3DLT3"/>
<dbReference type="GO" id="GO:0004364">
    <property type="term" value="F:glutathione transferase activity"/>
    <property type="evidence" value="ECO:0007669"/>
    <property type="project" value="TreeGrafter"/>
</dbReference>
<dbReference type="Pfam" id="PF22041">
    <property type="entry name" value="GST_C_7"/>
    <property type="match status" value="1"/>
</dbReference>
<name>A0A8J3DLT3_9HYPH</name>
<dbReference type="InterPro" id="IPR004045">
    <property type="entry name" value="Glutathione_S-Trfase_N"/>
</dbReference>
<dbReference type="Gene3D" id="1.20.1050.10">
    <property type="match status" value="1"/>
</dbReference>
<organism evidence="2 3">
    <name type="scientific">Limoniibacter endophyticus</name>
    <dbReference type="NCBI Taxonomy" id="1565040"/>
    <lineage>
        <taxon>Bacteria</taxon>
        <taxon>Pseudomonadati</taxon>
        <taxon>Pseudomonadota</taxon>
        <taxon>Alphaproteobacteria</taxon>
        <taxon>Hyphomicrobiales</taxon>
        <taxon>Bartonellaceae</taxon>
        <taxon>Limoniibacter</taxon>
    </lineage>
</organism>
<evidence type="ECO:0000313" key="3">
    <source>
        <dbReference type="Proteomes" id="UP000641137"/>
    </source>
</evidence>
<dbReference type="SUPFAM" id="SSF52833">
    <property type="entry name" value="Thioredoxin-like"/>
    <property type="match status" value="1"/>
</dbReference>
<dbReference type="InterPro" id="IPR036282">
    <property type="entry name" value="Glutathione-S-Trfase_C_sf"/>
</dbReference>
<dbReference type="PANTHER" id="PTHR42673:SF4">
    <property type="entry name" value="MALEYLACETOACETATE ISOMERASE"/>
    <property type="match status" value="1"/>
</dbReference>
<dbReference type="InterPro" id="IPR040079">
    <property type="entry name" value="Glutathione_S-Trfase"/>
</dbReference>
<protein>
    <submittedName>
        <fullName evidence="2">Glutathione S-transferase</fullName>
    </submittedName>
</protein>
<dbReference type="SUPFAM" id="SSF47616">
    <property type="entry name" value="GST C-terminal domain-like"/>
    <property type="match status" value="1"/>
</dbReference>
<dbReference type="PANTHER" id="PTHR42673">
    <property type="entry name" value="MALEYLACETOACETATE ISOMERASE"/>
    <property type="match status" value="1"/>
</dbReference>
<dbReference type="GO" id="GO:0016034">
    <property type="term" value="F:maleylacetoacetate isomerase activity"/>
    <property type="evidence" value="ECO:0007669"/>
    <property type="project" value="TreeGrafter"/>
</dbReference>
<proteinExistence type="predicted"/>
<dbReference type="InterPro" id="IPR036249">
    <property type="entry name" value="Thioredoxin-like_sf"/>
</dbReference>
<keyword evidence="3" id="KW-1185">Reference proteome</keyword>
<dbReference type="GO" id="GO:0006559">
    <property type="term" value="P:L-phenylalanine catabolic process"/>
    <property type="evidence" value="ECO:0007669"/>
    <property type="project" value="TreeGrafter"/>
</dbReference>
<reference evidence="2" key="1">
    <citation type="journal article" date="2014" name="Int. J. Syst. Evol. Microbiol.">
        <title>Complete genome sequence of Corynebacterium casei LMG S-19264T (=DSM 44701T), isolated from a smear-ripened cheese.</title>
        <authorList>
            <consortium name="US DOE Joint Genome Institute (JGI-PGF)"/>
            <person name="Walter F."/>
            <person name="Albersmeier A."/>
            <person name="Kalinowski J."/>
            <person name="Ruckert C."/>
        </authorList>
    </citation>
    <scope>NUCLEOTIDE SEQUENCE</scope>
    <source>
        <strain evidence="2">KCTC 42097</strain>
    </source>
</reference>
<dbReference type="Pfam" id="PF13417">
    <property type="entry name" value="GST_N_3"/>
    <property type="match status" value="1"/>
</dbReference>
<evidence type="ECO:0000259" key="1">
    <source>
        <dbReference type="PROSITE" id="PS50404"/>
    </source>
</evidence>
<dbReference type="RefSeq" id="WP_189489222.1">
    <property type="nucleotide sequence ID" value="NZ_BMZO01000004.1"/>
</dbReference>
<dbReference type="SFLD" id="SFLDS00019">
    <property type="entry name" value="Glutathione_Transferase_(cytos"/>
    <property type="match status" value="1"/>
</dbReference>
<dbReference type="EMBL" id="BMZO01000004">
    <property type="protein sequence ID" value="GHC68733.1"/>
    <property type="molecule type" value="Genomic_DNA"/>
</dbReference>
<dbReference type="CDD" id="cd03038">
    <property type="entry name" value="GST_N_etherase_LigE"/>
    <property type="match status" value="1"/>
</dbReference>
<reference evidence="2" key="2">
    <citation type="submission" date="2020-09" db="EMBL/GenBank/DDBJ databases">
        <authorList>
            <person name="Sun Q."/>
            <person name="Kim S."/>
        </authorList>
    </citation>
    <scope>NUCLEOTIDE SEQUENCE</scope>
    <source>
        <strain evidence="2">KCTC 42097</strain>
    </source>
</reference>
<sequence>MIKFYDLVGADHARPYSPHCWKVKMALAHKGLPYELVPTTFLGIREVEGGNATKTLPFIVDGDNKVTDSFQIALYLDAAYGDRPTLFDGEAGIALSRFIERWALTTLHPFMVSAVVQDIWARQDEENQAYFRESREKALGRKLEEIVADRDARRDAFLKTLEPLRQTLGYQDWIGGKEPLFADYIVFGALQWPRIMSTFETIPEGDPIHGWFERCLDLHEGLGRTIPAAA</sequence>
<feature type="domain" description="GST N-terminal" evidence="1">
    <location>
        <begin position="7"/>
        <end position="84"/>
    </location>
</feature>
<dbReference type="GO" id="GO:0006749">
    <property type="term" value="P:glutathione metabolic process"/>
    <property type="evidence" value="ECO:0007669"/>
    <property type="project" value="TreeGrafter"/>
</dbReference>
<dbReference type="PROSITE" id="PS50404">
    <property type="entry name" value="GST_NTER"/>
    <property type="match status" value="1"/>
</dbReference>
<dbReference type="CDD" id="cd03202">
    <property type="entry name" value="GST_C_etherase_LigE"/>
    <property type="match status" value="1"/>
</dbReference>